<evidence type="ECO:0000313" key="1">
    <source>
        <dbReference type="EMBL" id="KAI8420548.1"/>
    </source>
</evidence>
<evidence type="ECO:0000313" key="2">
    <source>
        <dbReference type="Proteomes" id="UP001064048"/>
    </source>
</evidence>
<comment type="caution">
    <text evidence="1">The sequence shown here is derived from an EMBL/GenBank/DDBJ whole genome shotgun (WGS) entry which is preliminary data.</text>
</comment>
<reference evidence="1 2" key="1">
    <citation type="journal article" date="2022" name="Genome Biol. Evol.">
        <title>The Spruce Budworm Genome: Reconstructing the Evolutionary History of Antifreeze Proteins.</title>
        <authorList>
            <person name="Beliveau C."/>
            <person name="Gagne P."/>
            <person name="Picq S."/>
            <person name="Vernygora O."/>
            <person name="Keeling C.I."/>
            <person name="Pinkney K."/>
            <person name="Doucet D."/>
            <person name="Wen F."/>
            <person name="Johnston J.S."/>
            <person name="Maaroufi H."/>
            <person name="Boyle B."/>
            <person name="Laroche J."/>
            <person name="Dewar K."/>
            <person name="Juretic N."/>
            <person name="Blackburn G."/>
            <person name="Nisole A."/>
            <person name="Brunet B."/>
            <person name="Brandao M."/>
            <person name="Lumley L."/>
            <person name="Duan J."/>
            <person name="Quan G."/>
            <person name="Lucarotti C.J."/>
            <person name="Roe A.D."/>
            <person name="Sperling F.A.H."/>
            <person name="Levesque R.C."/>
            <person name="Cusson M."/>
        </authorList>
    </citation>
    <scope>NUCLEOTIDE SEQUENCE [LARGE SCALE GENOMIC DNA]</scope>
    <source>
        <strain evidence="1">Glfc:IPQL:Cfum</strain>
    </source>
</reference>
<organism evidence="1 2">
    <name type="scientific">Choristoneura fumiferana</name>
    <name type="common">Spruce budworm moth</name>
    <name type="synonym">Archips fumiferana</name>
    <dbReference type="NCBI Taxonomy" id="7141"/>
    <lineage>
        <taxon>Eukaryota</taxon>
        <taxon>Metazoa</taxon>
        <taxon>Ecdysozoa</taxon>
        <taxon>Arthropoda</taxon>
        <taxon>Hexapoda</taxon>
        <taxon>Insecta</taxon>
        <taxon>Pterygota</taxon>
        <taxon>Neoptera</taxon>
        <taxon>Endopterygota</taxon>
        <taxon>Lepidoptera</taxon>
        <taxon>Glossata</taxon>
        <taxon>Ditrysia</taxon>
        <taxon>Tortricoidea</taxon>
        <taxon>Tortricidae</taxon>
        <taxon>Tortricinae</taxon>
        <taxon>Choristoneura</taxon>
    </lineage>
</organism>
<gene>
    <name evidence="1" type="ORF">MSG28_009010</name>
</gene>
<name>A0ACC0J8T8_CHOFU</name>
<dbReference type="Proteomes" id="UP001064048">
    <property type="component" value="Chromosome 14"/>
</dbReference>
<dbReference type="EMBL" id="CM046114">
    <property type="protein sequence ID" value="KAI8420548.1"/>
    <property type="molecule type" value="Genomic_DNA"/>
</dbReference>
<sequence length="255" mass="28676">MGFTKILLSVLFLCREVKPNQEVMDRISNVLRVEARYCVEKEGLAWELEDEISHFWEDTFHPDTAVACMFECILRRLKIINFSGGISPPRMSFFFLRLCGADDETMKRVAITMANDCPGTAVGCDGARAYIMCFREQYFNREKVTNGTPRDIVDQIRHFWDDDFNPTPQLGCLLECVFIRLEIFDSDGNLSIPNGVAFLKACGADDNTVKKLAEAMATHCPAAAKGCASALAYAQCFRGHVMMLQMQPESFALHG</sequence>
<keyword evidence="2" id="KW-1185">Reference proteome</keyword>
<protein>
    <submittedName>
        <fullName evidence="1">Uncharacterized protein</fullName>
    </submittedName>
</protein>
<proteinExistence type="predicted"/>
<accession>A0ACC0J8T8</accession>